<dbReference type="GO" id="GO:0005524">
    <property type="term" value="F:ATP binding"/>
    <property type="evidence" value="ECO:0007669"/>
    <property type="project" value="InterPro"/>
</dbReference>
<dbReference type="Pfam" id="PF00004">
    <property type="entry name" value="AAA"/>
    <property type="match status" value="1"/>
</dbReference>
<reference evidence="3" key="1">
    <citation type="submission" date="2019-11" db="EMBL/GenBank/DDBJ databases">
        <title>The Chloroplast Genome of the Green Alga Chaetophora sp.</title>
        <authorList>
            <person name="Liu B."/>
        </authorList>
    </citation>
    <scope>NUCLEOTIDE SEQUENCE</scope>
    <source>
        <strain evidence="3">FACHB-2291</strain>
    </source>
</reference>
<proteinExistence type="predicted"/>
<feature type="domain" description="ATPase AAA-type core" evidence="2">
    <location>
        <begin position="2414"/>
        <end position="2489"/>
    </location>
</feature>
<organism evidence="3">
    <name type="scientific">Chaetophoropsis cf. attenuata FACHB-2291</name>
    <dbReference type="NCBI Taxonomy" id="2725790"/>
    <lineage>
        <taxon>Eukaryota</taxon>
        <taxon>Viridiplantae</taxon>
        <taxon>Chlorophyta</taxon>
        <taxon>core chlorophytes</taxon>
        <taxon>Chlorophyceae</taxon>
        <taxon>OCC clade</taxon>
        <taxon>Chaetophorales</taxon>
        <taxon>Chaetophoraceae</taxon>
        <taxon>Chaetophoropsis</taxon>
    </lineage>
</organism>
<name>A0A6H1U587_9CHLO</name>
<feature type="transmembrane region" description="Helical" evidence="1">
    <location>
        <begin position="2150"/>
        <end position="2170"/>
    </location>
</feature>
<keyword evidence="1" id="KW-0472">Membrane</keyword>
<dbReference type="InterPro" id="IPR027417">
    <property type="entry name" value="P-loop_NTPase"/>
</dbReference>
<dbReference type="GO" id="GO:0016887">
    <property type="term" value="F:ATP hydrolysis activity"/>
    <property type="evidence" value="ECO:0007669"/>
    <property type="project" value="InterPro"/>
</dbReference>
<feature type="transmembrane region" description="Helical" evidence="1">
    <location>
        <begin position="1645"/>
        <end position="1663"/>
    </location>
</feature>
<keyword evidence="3" id="KW-0132">Cell division</keyword>
<protein>
    <submittedName>
        <fullName evidence="3">Cell division protein</fullName>
    </submittedName>
</protein>
<keyword evidence="3" id="KW-0934">Plastid</keyword>
<evidence type="ECO:0000256" key="1">
    <source>
        <dbReference type="SAM" id="Phobius"/>
    </source>
</evidence>
<gene>
    <name evidence="3" type="primary">ftsH</name>
</gene>
<dbReference type="Gene3D" id="3.40.50.300">
    <property type="entry name" value="P-loop containing nucleotide triphosphate hydrolases"/>
    <property type="match status" value="2"/>
</dbReference>
<keyword evidence="1" id="KW-1133">Transmembrane helix</keyword>
<dbReference type="InterPro" id="IPR003959">
    <property type="entry name" value="ATPase_AAA_core"/>
</dbReference>
<evidence type="ECO:0000259" key="2">
    <source>
        <dbReference type="Pfam" id="PF00004"/>
    </source>
</evidence>
<dbReference type="EMBL" id="MN701985">
    <property type="protein sequence ID" value="QIZ74011.1"/>
    <property type="molecule type" value="Genomic_DNA"/>
</dbReference>
<feature type="transmembrane region" description="Helical" evidence="1">
    <location>
        <begin position="1669"/>
        <end position="1689"/>
    </location>
</feature>
<dbReference type="GO" id="GO:0051301">
    <property type="term" value="P:cell division"/>
    <property type="evidence" value="ECO:0007669"/>
    <property type="project" value="UniProtKB-KW"/>
</dbReference>
<keyword evidence="1" id="KW-0812">Transmembrane</keyword>
<sequence>MFNNNSILIKKTKVLLPLKHRQKTQILIPNSFPFSMKNINQAKPLNNKTFYYNPKKSTKLYSVDSYFNLQRGNSQEKMPIRSIVKNQVIDWHCTKPIGKNELGLWFSLITQPFSTRKHWWILLPAQNLVFRLRWERFQSRELRLPQITNVPSLNWFSEKPIYFYVVIPFLGCLGLISASLPNDGTDFKRKAFFSDQSKTLDSSKMLSQISSNWLNSGQDLYIGTYFDSQSYFKFLNSLNLVQNLKLDLFHQGKADSKNLSSFNPEGYASRPDFGWKTTVPLKKSGKKNIPGLFTGWDQYLFQKSKIYWFWSNWALKDFSLLKEENSRLIWQKFNSSTMFKINCKEKTNSDSLFLNRFSFPKNIILSSFSFSDQIKDIKTDFAQKVFSTDLNFPKKILTNWQKSENQTNFSIQANKMQKLRSITQTFPEGTSKEKELRSFSFRTLSLLSTQSFYRKKDSSGNFNFILINGLTKKLRNKKDTVPFISQFEKTKIEYKHKLSCLKSSNDLLEKNSIKVYAQMEDLQKKEFYNLFGLVHLNKRSNFFSNFSPPFDFSSKYFTTAFFLDSVFTQLYSYKQFPFLKSSFTPQTYRISRNLELWENLRTGKTKVFPEPITRISQPNFKKLNFPILLAGHINSDQMLFSSRTQVFDFQKIKKTKYGLFFGDNVKEKEKAVHGYSNFENKVGKQSQFTLINTFIRNMKKNKSYSTNFKWRSVGNWSFYWNYFKHFYGASNLLKPWSSTFDSLIIQKPSKNIISNILFKKFYSPFSSVNVFPDHNFMFNKWHSKKKQGFFYKRITKLELKKRTSQTSYSRVVSLLWGFRAKYKLDEVLQYQKSKYYQSKKAQQTAHQNFNQNSTSNNINNQMMIKTLTKRRRYKKYLEFNVLSSWLRDVIYFKKMARKLIKIKKDTYFFNQSNVTNRVPEISRLQKSELLKNIRKKSSLDKERHRFYKDARESKAAKNSLILGRHENFDFLQNSSNRMEFLQSSNKSKKKDQVFPFHKYAKKFSKVKKLEKESILPVHYSLYIKKGSTNDLYFETDFLKSESLHTSKTLFMVLNKFYNLNKFQQLNQSSNLFEPYIFFNNSQLNHFQSKMGWTPCSFSVNKTPIFLKKIAFNSSNKRFLQAYRKDHLKIFKNFHIFFDNFQKIIKKGDEIVKKKAPLFFFTISSPFFFQSPLVNSVKHIKPMHTNVIHSFTKINTHLFVQQSLLSNKHILEKKKSSALVLSNKVGQEKLRGWENLRFLKKSSIFLKGKTLGLGKLKFSQNPEPRTQLSTKLKTNIKTSLLNKIFNFSPTLYKPFQLSSPFIFEKRRIQPLISSHNKVSELIGGKFLSVDDLILKFKNLSSSFVIWRNKFQIRRDYLLLSYFYLDYLGTLINSFNSSRDFLPFVTTNENLTSTLSSDFEIKSNYFIQSELYKTNLIKPFWSFSIINHLKNNHIGVYDQLLNSSNDFVNQTNGSKLAFFAKSTDISYLGVLPKKSISSLSNFWQTNSTVLFNRSIKSPTDKSFKGSAKKYWDKNEKVKQSYSTTLFSFPDSTTFNKNYLNYKTKLFNQKLILLKKQKLISVFSTGFKQVKLRVKKQKSIEWTQFKYRRKPGISKSRIANKQTKIYNGILFQNLVHTEHFEERLASAKKIGDFFRTHFFLSHGSVQNLTFWLCTIVFHLCLLSSLITNYKVSFHFCLKTLYSFVFILNKYLVYAKYRLQRLITYIYRNNFENFIENIGLGSARSSFSMLKKQSLGMVNKMNFSITQSGTIFAREAKFLFRSSVQTFPYSGFLSSSFKTIQNTSQLKSFSKISVNKNSFSKLFFLPYFYAASSKIRKDSSLISSLDNNSSSLMFYNSFDHFKLKLLTLFQYIQFKYDTPFSNFQYKDVLSVLLPKQTKPVALLDQFKGFSTKVDFKDLQLDSNFQAQRTTLNKNLLQLAGSEQITSGFWFWVLGKLKFSQSVSFPRTQKSASKKISDFFSRNNLPVAGSETNIKLYFKALKWNTVLTLALGESEVLAELEPYREMHWYFLKKFPIFLRTSATKDYLNMVDYQADEKIRIIKQKIRQTIMILYLRTKKYESKLQNRVTQTDKNINYLVRNRLNQKKVSSNLETKDSTQQASARFDIFRVFTDSKIRRRKIKKISFWKSILTFLGKYSFLSRSAILSKRFRESLMLFSYPLVTFGPIGTIFLPYAVKKFTLDFEQNFYQKSKLNSKMSLQPVLRFSQEISKKRNLDNNTLFSSFLRVSQTKNSCSDHELAKLNSYIFKKITKQIKFELRLERNTQSFFDLEFFTDSQKFVKKYNRIYLSVTNTLNKTYPGVNNPYNKNIMNSSLQITNSRNHMQILKLNDLYDWSYTERSNTLGKNSIYSDTFDPKLRYYRFSTNFSKVLADVGGFYTSISAQQELGPIICKVYTGLFAKQSAKNYLVVSGSTNHESVLLLIQALSAEMGMKLFIEDAKRLQRIGRRGINKATKRLEKLFDIAQANSPALIFIEDIHVIGGKTKMVKVDEEHDDVEILSRSLLSKLVYRKYHRNKSLRESFIDQNLFTGGSSSTRRRSLKPSNPIPTSLVLYQLTRRRALSNFFKSQENPARRLNNKLFLSKKLSPAFTTNAVLIWKLFKSKIATPNKRIKETPWYHIPIDAMRSINPLTYSIRVKVAKITLLAIFTMGTRLRLVKDLIRLFEKIQFESYQNLIVFATTNKLSTLDPNLRRPGRLEETISLEGLTGTVSSSRSPAFMAILDTFKVHLKSVPGFSKTFNIIDNTLFSTNLNLQEWTVINYLAENAYYSLDRFKNNCVMTNFTLSNPNSNYSNKMLNYSLFFEKQREKRIQLEQLNSTTTLKFLRLSQNQRMTNFSTKNRINSPFSFISNQNSGSNSISNYWQSLFSNILLHKKTGLFTLNHILNFSKIDKFNLFLIFAYSRSGQSLVSFLLKQSLLKNQRWLFLENNRFSKPSTISRESLPSSVSLPSPATSLIFDSDYLINLQLWPEIVNLMSLKKSNLFYKRKQSLHSSFFRFFASKVGELIFSNSVIWTTPKTRESSNTPTFLNIMQNRGFSNIYNTKASWSGAYASIKNVVTTSALYSKTPLLSKLLHLEDISKPRQKSFFESLNAGMLFEYSDFHYRAFFKKHTFSTEENLNLLIYQKYMLNNQGRPLRKYVKLEHSNRLWLFRILYTELGSLDNLTLNPTSMNYYYRNKIALKQVFKLSSYQWWNWHLRKPLDQLEDIQEIAYFPCENKYYTPRRRRWILTNGSWGYWFSFDKNFYFELYEQYMLQSLHFAYLQLDKNREVLDYLAKLYIYKEKLSETDIIFALKRYQI</sequence>
<geneLocation type="chloroplast" evidence="3"/>
<evidence type="ECO:0000313" key="3">
    <source>
        <dbReference type="EMBL" id="QIZ74011.1"/>
    </source>
</evidence>
<accession>A0A6H1U587</accession>
<keyword evidence="3" id="KW-0150">Chloroplast</keyword>
<keyword evidence="3" id="KW-0131">Cell cycle</keyword>